<evidence type="ECO:0000313" key="2">
    <source>
        <dbReference type="Proteomes" id="UP000789901"/>
    </source>
</evidence>
<evidence type="ECO:0000313" key="1">
    <source>
        <dbReference type="EMBL" id="CAG8847848.1"/>
    </source>
</evidence>
<comment type="caution">
    <text evidence="1">The sequence shown here is derived from an EMBL/GenBank/DDBJ whole genome shotgun (WGS) entry which is preliminary data.</text>
</comment>
<feature type="non-terminal residue" evidence="1">
    <location>
        <position position="1"/>
    </location>
</feature>
<organism evidence="1 2">
    <name type="scientific">Gigaspora margarita</name>
    <dbReference type="NCBI Taxonomy" id="4874"/>
    <lineage>
        <taxon>Eukaryota</taxon>
        <taxon>Fungi</taxon>
        <taxon>Fungi incertae sedis</taxon>
        <taxon>Mucoromycota</taxon>
        <taxon>Glomeromycotina</taxon>
        <taxon>Glomeromycetes</taxon>
        <taxon>Diversisporales</taxon>
        <taxon>Gigasporaceae</taxon>
        <taxon>Gigaspora</taxon>
    </lineage>
</organism>
<dbReference type="Proteomes" id="UP000789901">
    <property type="component" value="Unassembled WGS sequence"/>
</dbReference>
<protein>
    <submittedName>
        <fullName evidence="1">45549_t:CDS:1</fullName>
    </submittedName>
</protein>
<feature type="non-terminal residue" evidence="1">
    <location>
        <position position="74"/>
    </location>
</feature>
<name>A0ABN7X4Y0_GIGMA</name>
<proteinExistence type="predicted"/>
<gene>
    <name evidence="1" type="ORF">GMARGA_LOCUS38876</name>
</gene>
<reference evidence="1 2" key="1">
    <citation type="submission" date="2021-06" db="EMBL/GenBank/DDBJ databases">
        <authorList>
            <person name="Kallberg Y."/>
            <person name="Tangrot J."/>
            <person name="Rosling A."/>
        </authorList>
    </citation>
    <scope>NUCLEOTIDE SEQUENCE [LARGE SCALE GENOMIC DNA]</scope>
    <source>
        <strain evidence="1 2">120-4 pot B 10/14</strain>
    </source>
</reference>
<keyword evidence="2" id="KW-1185">Reference proteome</keyword>
<accession>A0ABN7X4Y0</accession>
<dbReference type="EMBL" id="CAJVQB010089565">
    <property type="protein sequence ID" value="CAG8847848.1"/>
    <property type="molecule type" value="Genomic_DNA"/>
</dbReference>
<sequence>RSDTNYITKKLAQLVQEQRYDNQEFIQLDYKQLNNGESNSSKETNDFNIQESLEQALKKYEAEIGFKAIKFRIE</sequence>